<dbReference type="AlphaFoldDB" id="A0A316VPQ3"/>
<organism evidence="2 3">
    <name type="scientific">Ceraceosorus guamensis</name>
    <dbReference type="NCBI Taxonomy" id="1522189"/>
    <lineage>
        <taxon>Eukaryota</taxon>
        <taxon>Fungi</taxon>
        <taxon>Dikarya</taxon>
        <taxon>Basidiomycota</taxon>
        <taxon>Ustilaginomycotina</taxon>
        <taxon>Exobasidiomycetes</taxon>
        <taxon>Ceraceosorales</taxon>
        <taxon>Ceraceosoraceae</taxon>
        <taxon>Ceraceosorus</taxon>
    </lineage>
</organism>
<dbReference type="Gene3D" id="3.40.50.1820">
    <property type="entry name" value="alpha/beta hydrolase"/>
    <property type="match status" value="1"/>
</dbReference>
<gene>
    <name evidence="2" type="ORF">IE81DRAFT_56380</name>
</gene>
<evidence type="ECO:0000313" key="3">
    <source>
        <dbReference type="Proteomes" id="UP000245783"/>
    </source>
</evidence>
<reference evidence="2 3" key="1">
    <citation type="journal article" date="2018" name="Mol. Biol. Evol.">
        <title>Broad Genomic Sampling Reveals a Smut Pathogenic Ancestry of the Fungal Clade Ustilaginomycotina.</title>
        <authorList>
            <person name="Kijpornyongpan T."/>
            <person name="Mondo S.J."/>
            <person name="Barry K."/>
            <person name="Sandor L."/>
            <person name="Lee J."/>
            <person name="Lipzen A."/>
            <person name="Pangilinan J."/>
            <person name="LaButti K."/>
            <person name="Hainaut M."/>
            <person name="Henrissat B."/>
            <person name="Grigoriev I.V."/>
            <person name="Spatafora J.W."/>
            <person name="Aime M.C."/>
        </authorList>
    </citation>
    <scope>NUCLEOTIDE SEQUENCE [LARGE SCALE GENOMIC DNA]</scope>
    <source>
        <strain evidence="2 3">MCA 4658</strain>
    </source>
</reference>
<dbReference type="GeneID" id="37039321"/>
<dbReference type="InParanoid" id="A0A316VPQ3"/>
<name>A0A316VPQ3_9BASI</name>
<dbReference type="Proteomes" id="UP000245783">
    <property type="component" value="Unassembled WGS sequence"/>
</dbReference>
<dbReference type="EMBL" id="KZ819500">
    <property type="protein sequence ID" value="PWN39058.1"/>
    <property type="molecule type" value="Genomic_DNA"/>
</dbReference>
<evidence type="ECO:0000259" key="1">
    <source>
        <dbReference type="Pfam" id="PF01764"/>
    </source>
</evidence>
<feature type="domain" description="Fungal lipase-type" evidence="1">
    <location>
        <begin position="229"/>
        <end position="337"/>
    </location>
</feature>
<sequence length="687" mass="74673">MNRPWSSLPDLRVLAAARGTQQNFISANDHDRAWSSLPDLHPDSNDASNSYSFNTDSTYAFPEITEKLGIPGAYKFLDDEAQRPSQADIAVGNDLKEEALTNVNTEISLAIECAVRAYQPEVPITLRHPGRPGVAAPKVVDDLTQSSSDDAQVSRIALFEHQHAEASSSHSETEAKVTLSVAVVGLDLPEDLKEEHIFNAVDGRSGAEMKTFQPVDIIESPLLHPRGQPMLVHRRFMGAAAKIVDRVASLIRSACSDADTPTALLVTGHSSGGAIASLVLRLLWNQYAILMSKFAGQVRLVTFGSPPVIASHHEHLFKPAEARCQAFMAQGDAVTLVRLVYDWQLALPHIKALVRVLPKIHDPSRLAQTVVCCPVGQLVKIEQDDLFESTLRQVDLRSWSSMTPPDPWHPQSHSIVSYWLLIQSLDTSRWTPRASALFSEASPLSSDALRVDPPDVCGTSALSQLQSVNADKDLAILYVDIAKLHPVHPLSGSSVRIPSDVLTWFGEEGIAKTISAFELRHLACVQAAVLPVTYNPVSARLGSPCIYLYGNAASKEHRDFAKWLTTSGFPVLLWSYPLAPPDMLTTAMSTAPTVSCPAGTRVYHTGGETTSTAVSTLELDRGDLAPQQCLLVGPCAPSDTCPLRPQLCGPSALQSKQIFQFQGILGDGLTKQVKYKWVHMLTVIPGL</sequence>
<evidence type="ECO:0000313" key="2">
    <source>
        <dbReference type="EMBL" id="PWN39058.1"/>
    </source>
</evidence>
<accession>A0A316VPQ3</accession>
<dbReference type="RefSeq" id="XP_025366218.1">
    <property type="nucleotide sequence ID" value="XM_025517451.1"/>
</dbReference>
<dbReference type="SUPFAM" id="SSF53474">
    <property type="entry name" value="alpha/beta-Hydrolases"/>
    <property type="match status" value="1"/>
</dbReference>
<keyword evidence="3" id="KW-1185">Reference proteome</keyword>
<protein>
    <recommendedName>
        <fullName evidence="1">Fungal lipase-type domain-containing protein</fullName>
    </recommendedName>
</protein>
<dbReference type="InterPro" id="IPR029058">
    <property type="entry name" value="AB_hydrolase_fold"/>
</dbReference>
<dbReference type="GO" id="GO:0006629">
    <property type="term" value="P:lipid metabolic process"/>
    <property type="evidence" value="ECO:0007669"/>
    <property type="project" value="InterPro"/>
</dbReference>
<proteinExistence type="predicted"/>
<dbReference type="Pfam" id="PF01764">
    <property type="entry name" value="Lipase_3"/>
    <property type="match status" value="1"/>
</dbReference>
<dbReference type="InterPro" id="IPR002921">
    <property type="entry name" value="Fungal_lipase-type"/>
</dbReference>
<dbReference type="OrthoDB" id="438440at2759"/>